<dbReference type="PANTHER" id="PTHR21017">
    <property type="entry name" value="NIPSNAP-RELATED"/>
    <property type="match status" value="1"/>
</dbReference>
<dbReference type="STRING" id="215250.A0A316YJE6"/>
<gene>
    <name evidence="4" type="ORF">FA10DRAFT_232288</name>
</gene>
<accession>A0A316YJE6</accession>
<evidence type="ECO:0000256" key="2">
    <source>
        <dbReference type="SAM" id="MobiDB-lite"/>
    </source>
</evidence>
<dbReference type="OrthoDB" id="10262843at2759"/>
<evidence type="ECO:0000259" key="3">
    <source>
        <dbReference type="Pfam" id="PF07978"/>
    </source>
</evidence>
<dbReference type="FunFam" id="3.30.70.100:FF:000004">
    <property type="entry name" value="NIPSNAP family protein"/>
    <property type="match status" value="1"/>
</dbReference>
<feature type="domain" description="NIPSNAP" evidence="3">
    <location>
        <begin position="52"/>
        <end position="129"/>
    </location>
</feature>
<feature type="region of interest" description="Disordered" evidence="2">
    <location>
        <begin position="24"/>
        <end position="44"/>
    </location>
</feature>
<evidence type="ECO:0000313" key="5">
    <source>
        <dbReference type="Proteomes" id="UP000245768"/>
    </source>
</evidence>
<protein>
    <submittedName>
        <fullName evidence="4">NIPSNAP-domain-containing protein</fullName>
    </submittedName>
</protein>
<dbReference type="GO" id="GO:0005739">
    <property type="term" value="C:mitochondrion"/>
    <property type="evidence" value="ECO:0007669"/>
    <property type="project" value="TreeGrafter"/>
</dbReference>
<dbReference type="SUPFAM" id="SSF54909">
    <property type="entry name" value="Dimeric alpha+beta barrel"/>
    <property type="match status" value="2"/>
</dbReference>
<dbReference type="InterPro" id="IPR051557">
    <property type="entry name" value="NipSnap_domain"/>
</dbReference>
<organism evidence="4 5">
    <name type="scientific">Acaromyces ingoldii</name>
    <dbReference type="NCBI Taxonomy" id="215250"/>
    <lineage>
        <taxon>Eukaryota</taxon>
        <taxon>Fungi</taxon>
        <taxon>Dikarya</taxon>
        <taxon>Basidiomycota</taxon>
        <taxon>Ustilaginomycotina</taxon>
        <taxon>Exobasidiomycetes</taxon>
        <taxon>Exobasidiales</taxon>
        <taxon>Cryptobasidiaceae</taxon>
        <taxon>Acaromyces</taxon>
    </lineage>
</organism>
<dbReference type="GO" id="GO:0000423">
    <property type="term" value="P:mitophagy"/>
    <property type="evidence" value="ECO:0007669"/>
    <property type="project" value="UniProtKB-ARBA"/>
</dbReference>
<name>A0A316YJE6_9BASI</name>
<evidence type="ECO:0000256" key="1">
    <source>
        <dbReference type="ARBA" id="ARBA00005291"/>
    </source>
</evidence>
<dbReference type="Proteomes" id="UP000245768">
    <property type="component" value="Unassembled WGS sequence"/>
</dbReference>
<dbReference type="InParanoid" id="A0A316YJE6"/>
<dbReference type="RefSeq" id="XP_025376394.1">
    <property type="nucleotide sequence ID" value="XM_025518898.1"/>
</dbReference>
<sequence>MAQLADDKKNAPRQGLLKSLLHGSESAREDGMTSQSQSHSNTVGRGKYIHEIQRHVVRPDQVDAYKAILAEHYPKLAQDAPVRLIGSWEVVVGELETFYHIWEYDGYEGYDRCSAALAKSEQFASLNKQLRSTLGSRSSWLTQEFAFWKTSPPRESGVKDPIYELRTYHLRPGTLLEWESNWRRGLEARKRFVEPIAAYFSQIGQLHTVQHIWRYESLDQRKKTRDAAWQVETWNDTVTQTVKLIDKMHAQIMRPLPFSPFQ</sequence>
<dbReference type="InterPro" id="IPR011008">
    <property type="entry name" value="Dimeric_a/b-barrel"/>
</dbReference>
<dbReference type="GeneID" id="37040814"/>
<proteinExistence type="inferred from homology"/>
<feature type="compositionally biased region" description="Polar residues" evidence="2">
    <location>
        <begin position="32"/>
        <end position="43"/>
    </location>
</feature>
<keyword evidence="5" id="KW-1185">Reference proteome</keyword>
<dbReference type="AlphaFoldDB" id="A0A316YJE6"/>
<dbReference type="Gene3D" id="3.30.70.100">
    <property type="match status" value="2"/>
</dbReference>
<comment type="similarity">
    <text evidence="1">Belongs to the NipSnap family.</text>
</comment>
<dbReference type="PANTHER" id="PTHR21017:SF17">
    <property type="entry name" value="PROTEIN NIPSNAP"/>
    <property type="match status" value="1"/>
</dbReference>
<dbReference type="EMBL" id="KZ819637">
    <property type="protein sequence ID" value="PWN89196.1"/>
    <property type="molecule type" value="Genomic_DNA"/>
</dbReference>
<reference evidence="4 5" key="1">
    <citation type="journal article" date="2018" name="Mol. Biol. Evol.">
        <title>Broad Genomic Sampling Reveals a Smut Pathogenic Ancestry of the Fungal Clade Ustilaginomycotina.</title>
        <authorList>
            <person name="Kijpornyongpan T."/>
            <person name="Mondo S.J."/>
            <person name="Barry K."/>
            <person name="Sandor L."/>
            <person name="Lee J."/>
            <person name="Lipzen A."/>
            <person name="Pangilinan J."/>
            <person name="LaButti K."/>
            <person name="Hainaut M."/>
            <person name="Henrissat B."/>
            <person name="Grigoriev I.V."/>
            <person name="Spatafora J.W."/>
            <person name="Aime M.C."/>
        </authorList>
    </citation>
    <scope>NUCLEOTIDE SEQUENCE [LARGE SCALE GENOMIC DNA]</scope>
    <source>
        <strain evidence="4 5">MCA 4198</strain>
    </source>
</reference>
<dbReference type="InterPro" id="IPR012577">
    <property type="entry name" value="NIPSNAP"/>
</dbReference>
<feature type="domain" description="NIPSNAP" evidence="3">
    <location>
        <begin position="163"/>
        <end position="260"/>
    </location>
</feature>
<dbReference type="Pfam" id="PF07978">
    <property type="entry name" value="NIPSNAP"/>
    <property type="match status" value="2"/>
</dbReference>
<evidence type="ECO:0000313" key="4">
    <source>
        <dbReference type="EMBL" id="PWN89196.1"/>
    </source>
</evidence>